<evidence type="ECO:0000256" key="1">
    <source>
        <dbReference type="SAM" id="MobiDB-lite"/>
    </source>
</evidence>
<gene>
    <name evidence="2" type="ORF">NTEN_LOCUS24564</name>
</gene>
<feature type="non-terminal residue" evidence="2">
    <location>
        <position position="58"/>
    </location>
</feature>
<name>A0A6H5HR42_9HEMI</name>
<sequence length="58" mass="6760">MFPNGRQQSKIATAVETPHRRKRRSCRLNMAELQQKTANFTKFYESSSEILKLLVDFG</sequence>
<feature type="region of interest" description="Disordered" evidence="1">
    <location>
        <begin position="1"/>
        <end position="23"/>
    </location>
</feature>
<proteinExistence type="predicted"/>
<evidence type="ECO:0000313" key="2">
    <source>
        <dbReference type="EMBL" id="CAB0021039.1"/>
    </source>
</evidence>
<dbReference type="AlphaFoldDB" id="A0A6H5HR42"/>
<keyword evidence="3" id="KW-1185">Reference proteome</keyword>
<protein>
    <submittedName>
        <fullName evidence="2">Uncharacterized protein</fullName>
    </submittedName>
</protein>
<organism evidence="2 3">
    <name type="scientific">Nesidiocoris tenuis</name>
    <dbReference type="NCBI Taxonomy" id="355587"/>
    <lineage>
        <taxon>Eukaryota</taxon>
        <taxon>Metazoa</taxon>
        <taxon>Ecdysozoa</taxon>
        <taxon>Arthropoda</taxon>
        <taxon>Hexapoda</taxon>
        <taxon>Insecta</taxon>
        <taxon>Pterygota</taxon>
        <taxon>Neoptera</taxon>
        <taxon>Paraneoptera</taxon>
        <taxon>Hemiptera</taxon>
        <taxon>Heteroptera</taxon>
        <taxon>Panheteroptera</taxon>
        <taxon>Cimicomorpha</taxon>
        <taxon>Miridae</taxon>
        <taxon>Dicyphina</taxon>
        <taxon>Nesidiocoris</taxon>
    </lineage>
</organism>
<accession>A0A6H5HR42</accession>
<dbReference type="Proteomes" id="UP000479000">
    <property type="component" value="Unassembled WGS sequence"/>
</dbReference>
<dbReference type="EMBL" id="CADCXU010036228">
    <property type="protein sequence ID" value="CAB0021039.1"/>
    <property type="molecule type" value="Genomic_DNA"/>
</dbReference>
<evidence type="ECO:0000313" key="3">
    <source>
        <dbReference type="Proteomes" id="UP000479000"/>
    </source>
</evidence>
<reference evidence="2 3" key="1">
    <citation type="submission" date="2020-02" db="EMBL/GenBank/DDBJ databases">
        <authorList>
            <person name="Ferguson B K."/>
        </authorList>
    </citation>
    <scope>NUCLEOTIDE SEQUENCE [LARGE SCALE GENOMIC DNA]</scope>
</reference>
<feature type="compositionally biased region" description="Polar residues" evidence="1">
    <location>
        <begin position="1"/>
        <end position="11"/>
    </location>
</feature>